<sequence length="250" mass="28294">MVSTGKRLPYVCNKMSSSDEESSEEFDYKYQNENIVCGETDSTNRGRKPRCLSKNAQMARENRLRKKLYVNKLEKEVMALRNDNKKLNSILKNQSSIIKELKQEKKYLSSVIANSADIKSLIRNIHTSTGMSVSSSLDKNLSLNNVYVPKMPTIDSTDSTEDFPSFDCLLSDSNLNMDIYGDITQQPLHFPDDLFHINSPTLSLEDHTYTAQDVNESDDAGVCLHVSKHRVSLEFCSKCSEKAGKSWSQL</sequence>
<evidence type="ECO:0000256" key="1">
    <source>
        <dbReference type="SAM" id="Coils"/>
    </source>
</evidence>
<dbReference type="InterPro" id="IPR046347">
    <property type="entry name" value="bZIP_sf"/>
</dbReference>
<dbReference type="GeneID" id="114342403"/>
<evidence type="ECO:0000313" key="2">
    <source>
        <dbReference type="EnsemblMetazoa" id="XP_028149006.1"/>
    </source>
</evidence>
<feature type="coiled-coil region" evidence="1">
    <location>
        <begin position="70"/>
        <end position="104"/>
    </location>
</feature>
<dbReference type="Gene3D" id="1.20.5.170">
    <property type="match status" value="1"/>
</dbReference>
<dbReference type="RefSeq" id="XP_028149006.1">
    <property type="nucleotide sequence ID" value="XM_028293205.1"/>
</dbReference>
<dbReference type="OrthoDB" id="6606299at2759"/>
<evidence type="ECO:0000313" key="4">
    <source>
        <dbReference type="RefSeq" id="XP_028149006.1"/>
    </source>
</evidence>
<dbReference type="AlphaFoldDB" id="A0A6P7GGU9"/>
<evidence type="ECO:0000313" key="5">
    <source>
        <dbReference type="RefSeq" id="XP_028149007.1"/>
    </source>
</evidence>
<reference evidence="4 5" key="1">
    <citation type="submission" date="2025-04" db="UniProtKB">
        <authorList>
            <consortium name="RefSeq"/>
        </authorList>
    </citation>
    <scope>IDENTIFICATION</scope>
    <source>
        <tissue evidence="4 5">Whole insect</tissue>
    </source>
</reference>
<dbReference type="EnsemblMetazoa" id="XM_028293205.2">
    <property type="protein sequence ID" value="XP_028149006.1"/>
    <property type="gene ID" value="LOC114342403"/>
</dbReference>
<organism evidence="4">
    <name type="scientific">Diabrotica virgifera virgifera</name>
    <name type="common">western corn rootworm</name>
    <dbReference type="NCBI Taxonomy" id="50390"/>
    <lineage>
        <taxon>Eukaryota</taxon>
        <taxon>Metazoa</taxon>
        <taxon>Ecdysozoa</taxon>
        <taxon>Arthropoda</taxon>
        <taxon>Hexapoda</taxon>
        <taxon>Insecta</taxon>
        <taxon>Pterygota</taxon>
        <taxon>Neoptera</taxon>
        <taxon>Endopterygota</taxon>
        <taxon>Coleoptera</taxon>
        <taxon>Polyphaga</taxon>
        <taxon>Cucujiformia</taxon>
        <taxon>Chrysomeloidea</taxon>
        <taxon>Chrysomelidae</taxon>
        <taxon>Galerucinae</taxon>
        <taxon>Diabroticina</taxon>
        <taxon>Diabroticites</taxon>
        <taxon>Diabrotica</taxon>
    </lineage>
</organism>
<proteinExistence type="predicted"/>
<gene>
    <name evidence="4 5" type="primary">LOC114342403</name>
</gene>
<protein>
    <submittedName>
        <fullName evidence="4 5">Uncharacterized protein LOC114342403 isoform X1</fullName>
    </submittedName>
</protein>
<dbReference type="Proteomes" id="UP001652700">
    <property type="component" value="Unplaced"/>
</dbReference>
<dbReference type="KEGG" id="dvv:114342403"/>
<evidence type="ECO:0000313" key="3">
    <source>
        <dbReference type="Proteomes" id="UP001652700"/>
    </source>
</evidence>
<keyword evidence="3" id="KW-1185">Reference proteome</keyword>
<dbReference type="RefSeq" id="XP_028149007.1">
    <property type="nucleotide sequence ID" value="XM_028293206.1"/>
</dbReference>
<dbReference type="GO" id="GO:0003700">
    <property type="term" value="F:DNA-binding transcription factor activity"/>
    <property type="evidence" value="ECO:0007669"/>
    <property type="project" value="InterPro"/>
</dbReference>
<reference evidence="2" key="2">
    <citation type="submission" date="2025-05" db="UniProtKB">
        <authorList>
            <consortium name="EnsemblMetazoa"/>
        </authorList>
    </citation>
    <scope>IDENTIFICATION</scope>
</reference>
<dbReference type="SUPFAM" id="SSF57959">
    <property type="entry name" value="Leucine zipper domain"/>
    <property type="match status" value="1"/>
</dbReference>
<accession>A0A6P7GGU9</accession>
<name>A0A6P7GGU9_DIAVI</name>
<keyword evidence="1" id="KW-0175">Coiled coil</keyword>